<dbReference type="RefSeq" id="WP_088908593.1">
    <property type="nucleotide sequence ID" value="NZ_CP018145.1"/>
</dbReference>
<dbReference type="AlphaFoldDB" id="A0A220MIM5"/>
<gene>
    <name evidence="1" type="ORF">BP422_15720</name>
</gene>
<dbReference type="EMBL" id="CP018145">
    <property type="protein sequence ID" value="ASJ54887.1"/>
    <property type="molecule type" value="Genomic_DNA"/>
</dbReference>
<sequence>MLKDIAKVEGVASAKGGMFGEGVQEYRVTDSENRSIHLYVPVNFLKEKGLTKRYDFMKKAEEWLNTEEGKQYLYQTHESKFEVKK</sequence>
<protein>
    <submittedName>
        <fullName evidence="1">Uncharacterized protein</fullName>
    </submittedName>
</protein>
<reference evidence="1 2" key="1">
    <citation type="submission" date="2016-11" db="EMBL/GenBank/DDBJ databases">
        <authorList>
            <person name="Jaros S."/>
            <person name="Januszkiewicz K."/>
            <person name="Wedrychowicz H."/>
        </authorList>
    </citation>
    <scope>NUCLEOTIDE SEQUENCE [LARGE SCALE GENOMIC DNA]</scope>
    <source>
        <strain evidence="1 2">NF2</strain>
    </source>
</reference>
<proteinExistence type="predicted"/>
<accession>A0A220MIM5</accession>
<evidence type="ECO:0000313" key="2">
    <source>
        <dbReference type="Proteomes" id="UP000197781"/>
    </source>
</evidence>
<dbReference type="Proteomes" id="UP000197781">
    <property type="component" value="Chromosome"/>
</dbReference>
<dbReference type="KEGG" id="bfm:BP422_15720"/>
<name>A0A220MIM5_9BACL</name>
<evidence type="ECO:0000313" key="1">
    <source>
        <dbReference type="EMBL" id="ASJ54887.1"/>
    </source>
</evidence>
<organism evidence="1 2">
    <name type="scientific">Brevibacillus formosus</name>
    <dbReference type="NCBI Taxonomy" id="54913"/>
    <lineage>
        <taxon>Bacteria</taxon>
        <taxon>Bacillati</taxon>
        <taxon>Bacillota</taxon>
        <taxon>Bacilli</taxon>
        <taxon>Bacillales</taxon>
        <taxon>Paenibacillaceae</taxon>
        <taxon>Brevibacillus</taxon>
    </lineage>
</organism>